<proteinExistence type="predicted"/>
<name>A0A0R1LEQ8_9LACO</name>
<dbReference type="RefSeq" id="WP_057804822.1">
    <property type="nucleotide sequence ID" value="NZ_AZDV01000028.1"/>
</dbReference>
<reference evidence="2 3" key="1">
    <citation type="journal article" date="2015" name="Genome Announc.">
        <title>Expanding the biotechnology potential of lactobacilli through comparative genomics of 213 strains and associated genera.</title>
        <authorList>
            <person name="Sun Z."/>
            <person name="Harris H.M."/>
            <person name="McCann A."/>
            <person name="Guo C."/>
            <person name="Argimon S."/>
            <person name="Zhang W."/>
            <person name="Yang X."/>
            <person name="Jeffery I.B."/>
            <person name="Cooney J.C."/>
            <person name="Kagawa T.F."/>
            <person name="Liu W."/>
            <person name="Song Y."/>
            <person name="Salvetti E."/>
            <person name="Wrobel A."/>
            <person name="Rasinkangas P."/>
            <person name="Parkhill J."/>
            <person name="Rea M.C."/>
            <person name="O'Sullivan O."/>
            <person name="Ritari J."/>
            <person name="Douillard F.P."/>
            <person name="Paul Ross R."/>
            <person name="Yang R."/>
            <person name="Briner A.E."/>
            <person name="Felis G.E."/>
            <person name="de Vos W.M."/>
            <person name="Barrangou R."/>
            <person name="Klaenhammer T.R."/>
            <person name="Caufield P.W."/>
            <person name="Cui Y."/>
            <person name="Zhang H."/>
            <person name="O'Toole P.W."/>
        </authorList>
    </citation>
    <scope>NUCLEOTIDE SEQUENCE [LARGE SCALE GENOMIC DNA]</scope>
    <source>
        <strain evidence="2 3">DSM 19394</strain>
    </source>
</reference>
<sequence length="202" mass="22418">MNKFVAMVGTNAKVSTNRTLLQFMKQHFADQAEIELMEITNLPLFNKPENSPVPAPVLAMAKKIDAADGVIIATPEYDHAVPSSLMNALEWLSHRVHPFVDKPVMIVGASYGSLGSSRAQAHLRQILDSPELRARIMPSSEYLLGHSLDAFDDQGNLKDADKVAQLDGLFKDFQTFVTVSGHLNNAKDLNQKDTQNFDWNKL</sequence>
<accession>A0A0R1LEQ8</accession>
<dbReference type="InterPro" id="IPR005025">
    <property type="entry name" value="FMN_Rdtase-like_dom"/>
</dbReference>
<dbReference type="InterPro" id="IPR029039">
    <property type="entry name" value="Flavoprotein-like_sf"/>
</dbReference>
<evidence type="ECO:0000259" key="1">
    <source>
        <dbReference type="Pfam" id="PF03358"/>
    </source>
</evidence>
<dbReference type="PANTHER" id="PTHR30543:SF21">
    <property type="entry name" value="NAD(P)H-DEPENDENT FMN REDUCTASE LOT6"/>
    <property type="match status" value="1"/>
</dbReference>
<organism evidence="2 3">
    <name type="scientific">Levilactobacillus acidifarinae DSM 19394 = JCM 15949</name>
    <dbReference type="NCBI Taxonomy" id="1423715"/>
    <lineage>
        <taxon>Bacteria</taxon>
        <taxon>Bacillati</taxon>
        <taxon>Bacillota</taxon>
        <taxon>Bacilli</taxon>
        <taxon>Lactobacillales</taxon>
        <taxon>Lactobacillaceae</taxon>
        <taxon>Levilactobacillus</taxon>
    </lineage>
</organism>
<dbReference type="PATRIC" id="fig|1423715.3.peg.1478"/>
<dbReference type="GO" id="GO:0005829">
    <property type="term" value="C:cytosol"/>
    <property type="evidence" value="ECO:0007669"/>
    <property type="project" value="TreeGrafter"/>
</dbReference>
<dbReference type="InterPro" id="IPR050712">
    <property type="entry name" value="NAD(P)H-dep_reductase"/>
</dbReference>
<dbReference type="EMBL" id="AZDV01000028">
    <property type="protein sequence ID" value="KRK94111.1"/>
    <property type="molecule type" value="Genomic_DNA"/>
</dbReference>
<evidence type="ECO:0000313" key="2">
    <source>
        <dbReference type="EMBL" id="KRK94111.1"/>
    </source>
</evidence>
<dbReference type="Gene3D" id="3.40.50.360">
    <property type="match status" value="1"/>
</dbReference>
<dbReference type="SUPFAM" id="SSF52218">
    <property type="entry name" value="Flavoproteins"/>
    <property type="match status" value="1"/>
</dbReference>
<dbReference type="STRING" id="1423715.FD25_GL001442"/>
<feature type="domain" description="NADPH-dependent FMN reductase-like" evidence="1">
    <location>
        <begin position="3"/>
        <end position="147"/>
    </location>
</feature>
<dbReference type="PANTHER" id="PTHR30543">
    <property type="entry name" value="CHROMATE REDUCTASE"/>
    <property type="match status" value="1"/>
</dbReference>
<dbReference type="GO" id="GO:0016491">
    <property type="term" value="F:oxidoreductase activity"/>
    <property type="evidence" value="ECO:0007669"/>
    <property type="project" value="InterPro"/>
</dbReference>
<dbReference type="Proteomes" id="UP000051955">
    <property type="component" value="Unassembled WGS sequence"/>
</dbReference>
<dbReference type="OrthoDB" id="9812295at2"/>
<gene>
    <name evidence="2" type="ORF">FD25_GL001442</name>
</gene>
<protein>
    <submittedName>
        <fullName evidence="2">Oxidoreductase</fullName>
    </submittedName>
</protein>
<keyword evidence="3" id="KW-1185">Reference proteome</keyword>
<dbReference type="Pfam" id="PF03358">
    <property type="entry name" value="FMN_red"/>
    <property type="match status" value="1"/>
</dbReference>
<dbReference type="GO" id="GO:0010181">
    <property type="term" value="F:FMN binding"/>
    <property type="evidence" value="ECO:0007669"/>
    <property type="project" value="TreeGrafter"/>
</dbReference>
<comment type="caution">
    <text evidence="2">The sequence shown here is derived from an EMBL/GenBank/DDBJ whole genome shotgun (WGS) entry which is preliminary data.</text>
</comment>
<evidence type="ECO:0000313" key="3">
    <source>
        <dbReference type="Proteomes" id="UP000051955"/>
    </source>
</evidence>
<dbReference type="AlphaFoldDB" id="A0A0R1LEQ8"/>